<dbReference type="InterPro" id="IPR003961">
    <property type="entry name" value="FN3_dom"/>
</dbReference>
<dbReference type="SUPFAM" id="SSF49265">
    <property type="entry name" value="Fibronectin type III"/>
    <property type="match status" value="1"/>
</dbReference>
<keyword evidence="5" id="KW-1185">Reference proteome</keyword>
<dbReference type="PANTHER" id="PTHR33607:SF2">
    <property type="entry name" value="ENDONUCLEASE-1"/>
    <property type="match status" value="1"/>
</dbReference>
<dbReference type="AlphaFoldDB" id="A0A0S7C1I7"/>
<dbReference type="GO" id="GO:0016787">
    <property type="term" value="F:hydrolase activity"/>
    <property type="evidence" value="ECO:0007669"/>
    <property type="project" value="UniProtKB-KW"/>
</dbReference>
<dbReference type="InterPro" id="IPR013783">
    <property type="entry name" value="Ig-like_fold"/>
</dbReference>
<dbReference type="STRING" id="1678841.TBC1_11759"/>
<dbReference type="InterPro" id="IPR007346">
    <property type="entry name" value="Endonuclease-I"/>
</dbReference>
<proteinExistence type="inferred from homology"/>
<dbReference type="SUPFAM" id="SSF54060">
    <property type="entry name" value="His-Me finger endonucleases"/>
    <property type="match status" value="1"/>
</dbReference>
<keyword evidence="3" id="KW-0378">Hydrolase</keyword>
<dbReference type="EMBL" id="DF968182">
    <property type="protein sequence ID" value="GAP42627.1"/>
    <property type="molecule type" value="Genomic_DNA"/>
</dbReference>
<dbReference type="Gene3D" id="2.60.40.10">
    <property type="entry name" value="Immunoglobulins"/>
    <property type="match status" value="1"/>
</dbReference>
<evidence type="ECO:0000313" key="5">
    <source>
        <dbReference type="Proteomes" id="UP000053091"/>
    </source>
</evidence>
<name>A0A0S7C1I7_9BACT</name>
<keyword evidence="2" id="KW-0540">Nuclease</keyword>
<accession>A0A0S7C1I7</accession>
<dbReference type="Pfam" id="PF04231">
    <property type="entry name" value="Endonuclease_1"/>
    <property type="match status" value="1"/>
</dbReference>
<evidence type="ECO:0000256" key="1">
    <source>
        <dbReference type="ARBA" id="ARBA00006429"/>
    </source>
</evidence>
<sequence length="386" mass="42983">MKLIYKVLIRSGLVLPAVFICSGLFAQPPAGYYSSAAGLSGEQLKTALYNIINDHDVISYDGLWTAFQTTDVRTDGKVWDMYSNCNFTFVSDQCGSFSVECDCYNREHSFPQSWFGGASPMYTDLFQLYPTDGRVNSIRDNFPFGTTASPSITTGNGSKLGPCSYSGYSGTVFEPIDEYKGDFARTYFYMATRYENLIDGWYANSAEADVVLQNNSFPVYETWFLNLLGDWHTNDPVSQKEIDRNNAVYTFQQNRNPFIDNPGYVYEIWGVGAPSLLPEPSSYPTEFSAHSILLQWSDATGSTLPDGYLIRMSTEGFDAIAPPVDGQSYSGSSDFTVPYGMGEFRVKNLSADTQYYFKLYGFTGSGESINYKTDGEVPQLMQATGM</sequence>
<organism evidence="4">
    <name type="scientific">Lentimicrobium saccharophilum</name>
    <dbReference type="NCBI Taxonomy" id="1678841"/>
    <lineage>
        <taxon>Bacteria</taxon>
        <taxon>Pseudomonadati</taxon>
        <taxon>Bacteroidota</taxon>
        <taxon>Bacteroidia</taxon>
        <taxon>Bacteroidales</taxon>
        <taxon>Lentimicrobiaceae</taxon>
        <taxon>Lentimicrobium</taxon>
    </lineage>
</organism>
<reference evidence="4" key="1">
    <citation type="journal article" date="2015" name="Genome Announc.">
        <title>Draft Genome Sequence of Bacteroidales Strain TBC1, a Novel Isolate from a Methanogenic Wastewater Treatment System.</title>
        <authorList>
            <person name="Tourlousse D.M."/>
            <person name="Matsuura N."/>
            <person name="Sun L."/>
            <person name="Toyonaga M."/>
            <person name="Kuroda K."/>
            <person name="Ohashi A."/>
            <person name="Cruz R."/>
            <person name="Yamaguchi T."/>
            <person name="Sekiguchi Y."/>
        </authorList>
    </citation>
    <scope>NUCLEOTIDE SEQUENCE [LARGE SCALE GENOMIC DNA]</scope>
    <source>
        <strain evidence="4">TBC1</strain>
    </source>
</reference>
<dbReference type="InterPro" id="IPR044925">
    <property type="entry name" value="His-Me_finger_sf"/>
</dbReference>
<dbReference type="PANTHER" id="PTHR33607">
    <property type="entry name" value="ENDONUCLEASE-1"/>
    <property type="match status" value="1"/>
</dbReference>
<evidence type="ECO:0000313" key="4">
    <source>
        <dbReference type="EMBL" id="GAP42627.1"/>
    </source>
</evidence>
<dbReference type="PATRIC" id="fig|1678841.3.peg.857"/>
<evidence type="ECO:0000256" key="2">
    <source>
        <dbReference type="ARBA" id="ARBA00022722"/>
    </source>
</evidence>
<dbReference type="CDD" id="cd00063">
    <property type="entry name" value="FN3"/>
    <property type="match status" value="1"/>
</dbReference>
<gene>
    <name evidence="4" type="ORF">TBC1_11759</name>
</gene>
<protein>
    <submittedName>
        <fullName evidence="4">Endonuclease I</fullName>
    </submittedName>
</protein>
<dbReference type="RefSeq" id="WP_201781627.1">
    <property type="nucleotide sequence ID" value="NZ_DF968182.1"/>
</dbReference>
<dbReference type="InterPro" id="IPR036116">
    <property type="entry name" value="FN3_sf"/>
</dbReference>
<dbReference type="GO" id="GO:0004519">
    <property type="term" value="F:endonuclease activity"/>
    <property type="evidence" value="ECO:0007669"/>
    <property type="project" value="UniProtKB-KW"/>
</dbReference>
<keyword evidence="4" id="KW-0255">Endonuclease</keyword>
<evidence type="ECO:0000256" key="3">
    <source>
        <dbReference type="ARBA" id="ARBA00022801"/>
    </source>
</evidence>
<comment type="similarity">
    <text evidence="1">Belongs to the EndA/NucM nuclease family.</text>
</comment>
<dbReference type="Proteomes" id="UP000053091">
    <property type="component" value="Unassembled WGS sequence"/>
</dbReference>